<evidence type="ECO:0000256" key="6">
    <source>
        <dbReference type="ARBA" id="ARBA00022989"/>
    </source>
</evidence>
<evidence type="ECO:0000256" key="9">
    <source>
        <dbReference type="SAM" id="Phobius"/>
    </source>
</evidence>
<feature type="transmembrane region" description="Helical" evidence="9">
    <location>
        <begin position="341"/>
        <end position="365"/>
    </location>
</feature>
<feature type="region of interest" description="Disordered" evidence="8">
    <location>
        <begin position="1"/>
        <end position="25"/>
    </location>
</feature>
<dbReference type="PANTHER" id="PTHR23502:SF132">
    <property type="entry name" value="POLYAMINE TRANSPORTER 2-RELATED"/>
    <property type="match status" value="1"/>
</dbReference>
<dbReference type="Gene3D" id="1.20.1720.10">
    <property type="entry name" value="Multidrug resistance protein D"/>
    <property type="match status" value="1"/>
</dbReference>
<feature type="domain" description="Major facilitator superfamily (MFS) profile" evidence="10">
    <location>
        <begin position="31"/>
        <end position="427"/>
    </location>
</feature>
<keyword evidence="7 9" id="KW-0472">Membrane</keyword>
<feature type="transmembrane region" description="Helical" evidence="9">
    <location>
        <begin position="69"/>
        <end position="86"/>
    </location>
</feature>
<dbReference type="EMBL" id="DQID01000132">
    <property type="protein sequence ID" value="HCT14099.1"/>
    <property type="molecule type" value="Genomic_DNA"/>
</dbReference>
<dbReference type="CDD" id="cd17320">
    <property type="entry name" value="MFS_MdfA_MDR_like"/>
    <property type="match status" value="1"/>
</dbReference>
<feature type="region of interest" description="Disordered" evidence="8">
    <location>
        <begin position="215"/>
        <end position="234"/>
    </location>
</feature>
<keyword evidence="6 9" id="KW-1133">Transmembrane helix</keyword>
<evidence type="ECO:0000256" key="8">
    <source>
        <dbReference type="SAM" id="MobiDB-lite"/>
    </source>
</evidence>
<dbReference type="InterPro" id="IPR011701">
    <property type="entry name" value="MFS"/>
</dbReference>
<evidence type="ECO:0000256" key="2">
    <source>
        <dbReference type="ARBA" id="ARBA00006236"/>
    </source>
</evidence>
<dbReference type="GO" id="GO:0005886">
    <property type="term" value="C:plasma membrane"/>
    <property type="evidence" value="ECO:0007669"/>
    <property type="project" value="UniProtKB-SubCell"/>
</dbReference>
<feature type="transmembrane region" description="Helical" evidence="9">
    <location>
        <begin position="248"/>
        <end position="266"/>
    </location>
</feature>
<feature type="transmembrane region" description="Helical" evidence="9">
    <location>
        <begin position="155"/>
        <end position="174"/>
    </location>
</feature>
<dbReference type="GO" id="GO:0042910">
    <property type="term" value="F:xenobiotic transmembrane transporter activity"/>
    <property type="evidence" value="ECO:0007669"/>
    <property type="project" value="InterPro"/>
</dbReference>
<reference evidence="11 12" key="1">
    <citation type="journal article" date="2018" name="Nat. Biotechnol.">
        <title>A standardized bacterial taxonomy based on genome phylogeny substantially revises the tree of life.</title>
        <authorList>
            <person name="Parks D.H."/>
            <person name="Chuvochina M."/>
            <person name="Waite D.W."/>
            <person name="Rinke C."/>
            <person name="Skarshewski A."/>
            <person name="Chaumeil P.A."/>
            <person name="Hugenholtz P."/>
        </authorList>
    </citation>
    <scope>NUCLEOTIDE SEQUENCE [LARGE SCALE GENOMIC DNA]</scope>
    <source>
        <strain evidence="11">UBA11247</strain>
    </source>
</reference>
<dbReference type="GO" id="GO:1990961">
    <property type="term" value="P:xenobiotic detoxification by transmembrane export across the plasma membrane"/>
    <property type="evidence" value="ECO:0007669"/>
    <property type="project" value="InterPro"/>
</dbReference>
<accession>A0A3D4SXU7</accession>
<feature type="transmembrane region" description="Helical" evidence="9">
    <location>
        <begin position="402"/>
        <end position="423"/>
    </location>
</feature>
<feature type="transmembrane region" description="Helical" evidence="9">
    <location>
        <begin position="286"/>
        <end position="305"/>
    </location>
</feature>
<evidence type="ECO:0000313" key="11">
    <source>
        <dbReference type="EMBL" id="HCT14099.1"/>
    </source>
</evidence>
<keyword evidence="5 9" id="KW-0812">Transmembrane</keyword>
<feature type="transmembrane region" description="Helical" evidence="9">
    <location>
        <begin position="31"/>
        <end position="49"/>
    </location>
</feature>
<evidence type="ECO:0000256" key="4">
    <source>
        <dbReference type="ARBA" id="ARBA00022475"/>
    </source>
</evidence>
<feature type="transmembrane region" description="Helical" evidence="9">
    <location>
        <begin position="317"/>
        <end position="335"/>
    </location>
</feature>
<comment type="similarity">
    <text evidence="2">Belongs to the major facilitator superfamily. Bcr/CmlA family.</text>
</comment>
<evidence type="ECO:0000256" key="7">
    <source>
        <dbReference type="ARBA" id="ARBA00023136"/>
    </source>
</evidence>
<dbReference type="AlphaFoldDB" id="A0A3D4SXU7"/>
<dbReference type="InterPro" id="IPR036259">
    <property type="entry name" value="MFS_trans_sf"/>
</dbReference>
<evidence type="ECO:0000313" key="12">
    <source>
        <dbReference type="Proteomes" id="UP000261739"/>
    </source>
</evidence>
<proteinExistence type="inferred from homology"/>
<dbReference type="SUPFAM" id="SSF103473">
    <property type="entry name" value="MFS general substrate transporter"/>
    <property type="match status" value="1"/>
</dbReference>
<dbReference type="RefSeq" id="WP_273051330.1">
    <property type="nucleotide sequence ID" value="NZ_DAITTW010000020.1"/>
</dbReference>
<evidence type="ECO:0000256" key="5">
    <source>
        <dbReference type="ARBA" id="ARBA00022692"/>
    </source>
</evidence>
<dbReference type="InterPro" id="IPR020846">
    <property type="entry name" value="MFS_dom"/>
</dbReference>
<gene>
    <name evidence="11" type="ORF">DIW82_04700</name>
</gene>
<comment type="caution">
    <text evidence="11">The sequence shown here is derived from an EMBL/GenBank/DDBJ whole genome shotgun (WGS) entry which is preliminary data.</text>
</comment>
<keyword evidence="4" id="KW-1003">Cell membrane</keyword>
<organism evidence="11 12">
    <name type="scientific">Corynebacterium nuruki</name>
    <dbReference type="NCBI Taxonomy" id="1032851"/>
    <lineage>
        <taxon>Bacteria</taxon>
        <taxon>Bacillati</taxon>
        <taxon>Actinomycetota</taxon>
        <taxon>Actinomycetes</taxon>
        <taxon>Mycobacteriales</taxon>
        <taxon>Corynebacteriaceae</taxon>
        <taxon>Corynebacterium</taxon>
    </lineage>
</organism>
<evidence type="ECO:0000256" key="3">
    <source>
        <dbReference type="ARBA" id="ARBA00022448"/>
    </source>
</evidence>
<dbReference type="PROSITE" id="PS50850">
    <property type="entry name" value="MFS"/>
    <property type="match status" value="1"/>
</dbReference>
<evidence type="ECO:0000259" key="10">
    <source>
        <dbReference type="PROSITE" id="PS50850"/>
    </source>
</evidence>
<feature type="compositionally biased region" description="Low complexity" evidence="8">
    <location>
        <begin position="218"/>
        <end position="234"/>
    </location>
</feature>
<dbReference type="STRING" id="863239.GCA_000213935_01011"/>
<feature type="transmembrane region" description="Helical" evidence="9">
    <location>
        <begin position="126"/>
        <end position="143"/>
    </location>
</feature>
<feature type="transmembrane region" description="Helical" evidence="9">
    <location>
        <begin position="377"/>
        <end position="396"/>
    </location>
</feature>
<dbReference type="PANTHER" id="PTHR23502">
    <property type="entry name" value="MAJOR FACILITATOR SUPERFAMILY"/>
    <property type="match status" value="1"/>
</dbReference>
<dbReference type="Pfam" id="PF07690">
    <property type="entry name" value="MFS_1"/>
    <property type="match status" value="1"/>
</dbReference>
<dbReference type="NCBIfam" id="TIGR00710">
    <property type="entry name" value="efflux_Bcr_CflA"/>
    <property type="match status" value="1"/>
</dbReference>
<comment type="subcellular location">
    <subcellularLocation>
        <location evidence="1">Cell membrane</location>
        <topology evidence="1">Multi-pass membrane protein</topology>
    </subcellularLocation>
</comment>
<dbReference type="Proteomes" id="UP000261739">
    <property type="component" value="Unassembled WGS sequence"/>
</dbReference>
<protein>
    <submittedName>
        <fullName evidence="11">Bcr/CflA family drug resistance efflux transporter</fullName>
    </submittedName>
</protein>
<feature type="transmembrane region" description="Helical" evidence="9">
    <location>
        <begin position="98"/>
        <end position="120"/>
    </location>
</feature>
<sequence>MTSAARDSTPTTPPGTPSGTPSNSGTISTPLLLTLALLSAVAPFATDLYLPGLPQIVGDLDTTTSGAELSLTAFLIGAAVGQVIFGPLSDRLGRRGPLLLGTLIYLLCSIGTALAPSLWLLITLRLIQGITGAAGMVIGRAVISDRYHGSEAARALSLMMIVGGVAPVIAPFLGSTLADPIGWRGLLWIVAGLGLLALVCSLTFVPETHGPAERTRQDAATAAADQDPSATTATAQPGTLRRLFSRPYLTATLAFAFGFTTMMAYISASPFLYQNLMGLGTVQYGLLFGLNALVLMLVSMVAANLTRRFRIRSAARAGLGINLLGVLVFGLLVLVDAPPLSLAVPLVFVVGSLGLVLGNATALAMDAVPGAAGSASALLGFLQFGLAGIASPLVGLGGDMDAAPLAVTMLVASVIANLAIAACPTKI</sequence>
<name>A0A3D4SXU7_9CORY</name>
<evidence type="ECO:0000256" key="1">
    <source>
        <dbReference type="ARBA" id="ARBA00004651"/>
    </source>
</evidence>
<dbReference type="InterPro" id="IPR004812">
    <property type="entry name" value="Efflux_drug-R_Bcr/CmlA"/>
</dbReference>
<feature type="transmembrane region" description="Helical" evidence="9">
    <location>
        <begin position="186"/>
        <end position="205"/>
    </location>
</feature>
<keyword evidence="3" id="KW-0813">Transport</keyword>